<dbReference type="VEuPathDB" id="FungiDB:RhiirA1_403251"/>
<organism evidence="1 2">
    <name type="scientific">Rhizophagus irregularis</name>
    <dbReference type="NCBI Taxonomy" id="588596"/>
    <lineage>
        <taxon>Eukaryota</taxon>
        <taxon>Fungi</taxon>
        <taxon>Fungi incertae sedis</taxon>
        <taxon>Mucoromycota</taxon>
        <taxon>Glomeromycotina</taxon>
        <taxon>Glomeromycetes</taxon>
        <taxon>Glomerales</taxon>
        <taxon>Glomeraceae</taxon>
        <taxon>Rhizophagus</taxon>
    </lineage>
</organism>
<dbReference type="AlphaFoldDB" id="A0A2N0QVB3"/>
<accession>A0A2N0QVB3</accession>
<proteinExistence type="predicted"/>
<protein>
    <submittedName>
        <fullName evidence="1">Uncharacterized protein</fullName>
    </submittedName>
</protein>
<dbReference type="VEuPathDB" id="FungiDB:FUN_001104"/>
<dbReference type="VEuPathDB" id="FungiDB:RhiirFUN_023914"/>
<name>A0A2N0QVB3_9GLOM</name>
<comment type="caution">
    <text evidence="1">The sequence shown here is derived from an EMBL/GenBank/DDBJ whole genome shotgun (WGS) entry which is preliminary data.</text>
</comment>
<evidence type="ECO:0000313" key="2">
    <source>
        <dbReference type="Proteomes" id="UP000232688"/>
    </source>
</evidence>
<dbReference type="EMBL" id="LLXH01002884">
    <property type="protein sequence ID" value="PKC54950.1"/>
    <property type="molecule type" value="Genomic_DNA"/>
</dbReference>
<dbReference type="Proteomes" id="UP000232688">
    <property type="component" value="Unassembled WGS sequence"/>
</dbReference>
<reference evidence="1 2" key="1">
    <citation type="submission" date="2017-10" db="EMBL/GenBank/DDBJ databases">
        <title>Extensive intraspecific genome diversity in a model arbuscular mycorrhizal fungus.</title>
        <authorList>
            <person name="Chen E.C.H."/>
            <person name="Morin E."/>
            <person name="Baudet D."/>
            <person name="Noel J."/>
            <person name="Ndikumana S."/>
            <person name="Charron P."/>
            <person name="St-Onge C."/>
            <person name="Giorgi J."/>
            <person name="Grigoriev I.V."/>
            <person name="Roux C."/>
            <person name="Martin F.M."/>
            <person name="Corradi N."/>
        </authorList>
    </citation>
    <scope>NUCLEOTIDE SEQUENCE [LARGE SCALE GENOMIC DNA]</scope>
    <source>
        <strain evidence="1 2">A1</strain>
    </source>
</reference>
<reference evidence="1 2" key="2">
    <citation type="submission" date="2017-10" db="EMBL/GenBank/DDBJ databases">
        <title>Genome analyses suggest a sexual origin of heterokaryosis in a supposedly ancient asexual fungus.</title>
        <authorList>
            <person name="Corradi N."/>
            <person name="Sedzielewska K."/>
            <person name="Noel J."/>
            <person name="Charron P."/>
            <person name="Farinelli L."/>
            <person name="Marton T."/>
            <person name="Kruger M."/>
            <person name="Pelin A."/>
            <person name="Brachmann A."/>
            <person name="Corradi N."/>
        </authorList>
    </citation>
    <scope>NUCLEOTIDE SEQUENCE [LARGE SCALE GENOMIC DNA]</scope>
    <source>
        <strain evidence="1 2">A1</strain>
    </source>
</reference>
<evidence type="ECO:0000313" key="1">
    <source>
        <dbReference type="EMBL" id="PKC54950.1"/>
    </source>
</evidence>
<sequence>MQEAIASHNAENYSIHEYDNFFWNFRIMNIYDAAALDHMHLQEIGLFPYMLDYTREKLKHEENINELCIEGMEHLIACLDIYLDDISNASANEEIYLKIYANGTLSNGEIVYAISKFHGYARFSDVAIAMGDTDYLTDGGLCYGKASINVN</sequence>
<gene>
    <name evidence="1" type="ORF">RhiirA1_403251</name>
</gene>